<feature type="transmembrane region" description="Helical" evidence="1">
    <location>
        <begin position="72"/>
        <end position="92"/>
    </location>
</feature>
<comment type="caution">
    <text evidence="2">The sequence shown here is derived from an EMBL/GenBank/DDBJ whole genome shotgun (WGS) entry which is preliminary data.</text>
</comment>
<reference evidence="2 3" key="1">
    <citation type="submission" date="2024-03" db="EMBL/GenBank/DDBJ databases">
        <title>Draft genome sequence of Klenkia sp. LSe6-5.</title>
        <authorList>
            <person name="Duangmal K."/>
            <person name="Chantavorakit T."/>
        </authorList>
    </citation>
    <scope>NUCLEOTIDE SEQUENCE [LARGE SCALE GENOMIC DNA]</scope>
    <source>
        <strain evidence="2 3">LSe6-5</strain>
    </source>
</reference>
<feature type="transmembrane region" description="Helical" evidence="1">
    <location>
        <begin position="37"/>
        <end position="60"/>
    </location>
</feature>
<evidence type="ECO:0000256" key="1">
    <source>
        <dbReference type="SAM" id="Phobius"/>
    </source>
</evidence>
<proteinExistence type="predicted"/>
<dbReference type="Proteomes" id="UP001361570">
    <property type="component" value="Unassembled WGS sequence"/>
</dbReference>
<keyword evidence="3" id="KW-1185">Reference proteome</keyword>
<name>A0ABU8DXG6_9ACTN</name>
<organism evidence="2 3">
    <name type="scientific">Klenkia sesuvii</name>
    <dbReference type="NCBI Taxonomy" id="3103137"/>
    <lineage>
        <taxon>Bacteria</taxon>
        <taxon>Bacillati</taxon>
        <taxon>Actinomycetota</taxon>
        <taxon>Actinomycetes</taxon>
        <taxon>Geodermatophilales</taxon>
        <taxon>Geodermatophilaceae</taxon>
        <taxon>Klenkia</taxon>
    </lineage>
</organism>
<protein>
    <submittedName>
        <fullName evidence="2">ECF transporter S component</fullName>
    </submittedName>
</protein>
<dbReference type="PIRSF" id="PIRSF037394">
    <property type="entry name" value="ABC_thiamine-permease_YkoE_prd"/>
    <property type="match status" value="1"/>
</dbReference>
<keyword evidence="1" id="KW-1133">Transmembrane helix</keyword>
<accession>A0ABU8DXG6</accession>
<feature type="transmembrane region" description="Helical" evidence="1">
    <location>
        <begin position="112"/>
        <end position="135"/>
    </location>
</feature>
<feature type="transmembrane region" description="Helical" evidence="1">
    <location>
        <begin position="12"/>
        <end position="31"/>
    </location>
</feature>
<dbReference type="EMBL" id="JBAPLU010000022">
    <property type="protein sequence ID" value="MEI4273537.1"/>
    <property type="molecule type" value="Genomic_DNA"/>
</dbReference>
<dbReference type="RefSeq" id="WP_336405655.1">
    <property type="nucleotide sequence ID" value="NZ_JBAPLU010000022.1"/>
</dbReference>
<gene>
    <name evidence="2" type="ORF">TEK04_17585</name>
</gene>
<sequence>MSTTRWRTVDIVTTAVLGVAFGVVFIVWNLLNSAVALVPPVSGIMNGVYLLPGVVAGLLVRKPGAATFASTLAAAVSLLASPYGGIIVVYGLVQGLGAELGFALTRYRTFGWATAVLAGVTAGLSTSVLDMTIYYPEVGFWSVKVPYTLLTVVSSVLIAGVLGLLLVRALARTGALSAFAAGRSRV</sequence>
<dbReference type="Pfam" id="PF09819">
    <property type="entry name" value="ABC_cobalt"/>
    <property type="match status" value="1"/>
</dbReference>
<feature type="transmembrane region" description="Helical" evidence="1">
    <location>
        <begin position="147"/>
        <end position="167"/>
    </location>
</feature>
<evidence type="ECO:0000313" key="2">
    <source>
        <dbReference type="EMBL" id="MEI4273537.1"/>
    </source>
</evidence>
<keyword evidence="1" id="KW-0472">Membrane</keyword>
<evidence type="ECO:0000313" key="3">
    <source>
        <dbReference type="Proteomes" id="UP001361570"/>
    </source>
</evidence>
<keyword evidence="1" id="KW-0812">Transmembrane</keyword>
<dbReference type="InterPro" id="IPR017195">
    <property type="entry name" value="ABC_thiamin-permease_prd"/>
</dbReference>